<dbReference type="RefSeq" id="WP_179980660.1">
    <property type="nucleotide sequence ID" value="NZ_LT608333.1"/>
</dbReference>
<dbReference type="GO" id="GO:0000105">
    <property type="term" value="P:L-histidine biosynthetic process"/>
    <property type="evidence" value="ECO:0007669"/>
    <property type="project" value="UniProtKB-UniRule"/>
</dbReference>
<keyword evidence="10 11" id="KW-0368">Histidine biosynthesis</keyword>
<comment type="catalytic activity">
    <reaction evidence="2">
        <text>1-(5-phospho-beta-D-ribosyl)-ATP + H2O = 1-(5-phospho-beta-D-ribosyl)-5'-AMP + diphosphate + H(+)</text>
        <dbReference type="Rhea" id="RHEA:22828"/>
        <dbReference type="ChEBI" id="CHEBI:15377"/>
        <dbReference type="ChEBI" id="CHEBI:15378"/>
        <dbReference type="ChEBI" id="CHEBI:33019"/>
        <dbReference type="ChEBI" id="CHEBI:59457"/>
        <dbReference type="ChEBI" id="CHEBI:73183"/>
        <dbReference type="EC" id="3.6.1.31"/>
    </reaction>
</comment>
<evidence type="ECO:0000256" key="6">
    <source>
        <dbReference type="ARBA" id="ARBA00008299"/>
    </source>
</evidence>
<feature type="binding site" evidence="11">
    <location>
        <position position="111"/>
    </location>
    <ligand>
        <name>Zn(2+)</name>
        <dbReference type="ChEBI" id="CHEBI:29105"/>
        <note>ligand shared between dimeric partners</note>
    </ligand>
</feature>
<dbReference type="Pfam" id="PF01502">
    <property type="entry name" value="PRA-CH"/>
    <property type="match status" value="1"/>
</dbReference>
<dbReference type="PANTHER" id="PTHR42945:SF1">
    <property type="entry name" value="HISTIDINE BIOSYNTHESIS BIFUNCTIONAL PROTEIN HIS7"/>
    <property type="match status" value="1"/>
</dbReference>
<dbReference type="EMBL" id="FMJC01000002">
    <property type="protein sequence ID" value="SCM73364.1"/>
    <property type="molecule type" value="Genomic_DNA"/>
</dbReference>
<protein>
    <recommendedName>
        <fullName evidence="11">Phosphoribosyl-AMP cyclohydrolase</fullName>
        <shortName evidence="11">PRA-CH</shortName>
        <ecNumber evidence="11">3.5.4.19</ecNumber>
    </recommendedName>
</protein>
<feature type="binding site" evidence="11">
    <location>
        <position position="87"/>
    </location>
    <ligand>
        <name>Zn(2+)</name>
        <dbReference type="ChEBI" id="CHEBI:29105"/>
        <note>ligand shared between dimeric partners</note>
    </ligand>
</feature>
<comment type="catalytic activity">
    <reaction evidence="1 11">
        <text>1-(5-phospho-beta-D-ribosyl)-5'-AMP + H2O = 1-(5-phospho-beta-D-ribosyl)-5-[(5-phospho-beta-D-ribosylamino)methylideneamino]imidazole-4-carboxamide</text>
        <dbReference type="Rhea" id="RHEA:20049"/>
        <dbReference type="ChEBI" id="CHEBI:15377"/>
        <dbReference type="ChEBI" id="CHEBI:58435"/>
        <dbReference type="ChEBI" id="CHEBI:59457"/>
        <dbReference type="EC" id="3.5.4.19"/>
    </reaction>
</comment>
<comment type="similarity">
    <text evidence="6">In the N-terminal section; belongs to the PRA-CH family.</text>
</comment>
<evidence type="ECO:0000256" key="7">
    <source>
        <dbReference type="ARBA" id="ARBA00022490"/>
    </source>
</evidence>
<comment type="cofactor">
    <cofactor evidence="11">
        <name>Mg(2+)</name>
        <dbReference type="ChEBI" id="CHEBI:18420"/>
    </cofactor>
    <text evidence="11">Binds 1 Mg(2+) ion per subunit.</text>
</comment>
<comment type="subunit">
    <text evidence="11">Homodimer.</text>
</comment>
<feature type="binding site" evidence="11">
    <location>
        <position position="88"/>
    </location>
    <ligand>
        <name>Mg(2+)</name>
        <dbReference type="ChEBI" id="CHEBI:18420"/>
    </ligand>
</feature>
<name>A0A212L712_9BACT</name>
<comment type="function">
    <text evidence="11">Catalyzes the hydrolysis of the adenine ring of phosphoribosyl-AMP.</text>
</comment>
<comment type="similarity">
    <text evidence="11">Belongs to the PRA-CH family.</text>
</comment>
<comment type="pathway">
    <text evidence="4">Amino-acid biosynthesis; L-histidine biosynthesis; L-histidine from 5-phospho-alpha-D-ribose 1-diphosphate: step 2/9.</text>
</comment>
<dbReference type="FunFam" id="3.10.20.810:FF:000001">
    <property type="entry name" value="Histidine biosynthesis bifunctional protein HisIE"/>
    <property type="match status" value="1"/>
</dbReference>
<evidence type="ECO:0000256" key="4">
    <source>
        <dbReference type="ARBA" id="ARBA00005204"/>
    </source>
</evidence>
<evidence type="ECO:0000256" key="3">
    <source>
        <dbReference type="ARBA" id="ARBA00005169"/>
    </source>
</evidence>
<accession>A0A212L712</accession>
<comment type="similarity">
    <text evidence="5">In the C-terminal section; belongs to the PRA-PH family.</text>
</comment>
<feature type="domain" description="Phosphoribosyl-AMP cyclohydrolase" evidence="12">
    <location>
        <begin position="39"/>
        <end position="113"/>
    </location>
</feature>
<keyword evidence="7 11" id="KW-0963">Cytoplasm</keyword>
<evidence type="ECO:0000256" key="11">
    <source>
        <dbReference type="HAMAP-Rule" id="MF_01021"/>
    </source>
</evidence>
<dbReference type="GO" id="GO:0008270">
    <property type="term" value="F:zinc ion binding"/>
    <property type="evidence" value="ECO:0007669"/>
    <property type="project" value="UniProtKB-UniRule"/>
</dbReference>
<reference evidence="13" key="1">
    <citation type="submission" date="2016-08" db="EMBL/GenBank/DDBJ databases">
        <authorList>
            <person name="Seilhamer J.J."/>
        </authorList>
    </citation>
    <scope>NUCLEOTIDE SEQUENCE</scope>
    <source>
        <strain evidence="13">86-1</strain>
    </source>
</reference>
<keyword evidence="11" id="KW-0479">Metal-binding</keyword>
<evidence type="ECO:0000313" key="13">
    <source>
        <dbReference type="EMBL" id="SCM73364.1"/>
    </source>
</evidence>
<evidence type="ECO:0000256" key="2">
    <source>
        <dbReference type="ARBA" id="ARBA00001460"/>
    </source>
</evidence>
<feature type="binding site" evidence="11">
    <location>
        <position position="90"/>
    </location>
    <ligand>
        <name>Mg(2+)</name>
        <dbReference type="ChEBI" id="CHEBI:18420"/>
    </ligand>
</feature>
<dbReference type="InterPro" id="IPR026660">
    <property type="entry name" value="PRA-CH"/>
</dbReference>
<evidence type="ECO:0000256" key="8">
    <source>
        <dbReference type="ARBA" id="ARBA00022605"/>
    </source>
</evidence>
<dbReference type="Gene3D" id="3.10.20.810">
    <property type="entry name" value="Phosphoribosyl-AMP cyclohydrolase"/>
    <property type="match status" value="1"/>
</dbReference>
<comment type="subcellular location">
    <subcellularLocation>
        <location evidence="11">Cytoplasm</location>
    </subcellularLocation>
</comment>
<keyword evidence="11" id="KW-0862">Zinc</keyword>
<evidence type="ECO:0000256" key="10">
    <source>
        <dbReference type="ARBA" id="ARBA00023102"/>
    </source>
</evidence>
<comment type="cofactor">
    <cofactor evidence="11">
        <name>Zn(2+)</name>
        <dbReference type="ChEBI" id="CHEBI:29105"/>
    </cofactor>
    <text evidence="11">Binds 1 zinc ion per subunit.</text>
</comment>
<dbReference type="InterPro" id="IPR002496">
    <property type="entry name" value="PRib_AMP_CycHydrolase_dom"/>
</dbReference>
<evidence type="ECO:0000256" key="1">
    <source>
        <dbReference type="ARBA" id="ARBA00000024"/>
    </source>
</evidence>
<dbReference type="GO" id="GO:0000287">
    <property type="term" value="F:magnesium ion binding"/>
    <property type="evidence" value="ECO:0007669"/>
    <property type="project" value="UniProtKB-UniRule"/>
</dbReference>
<evidence type="ECO:0000256" key="5">
    <source>
        <dbReference type="ARBA" id="ARBA00007731"/>
    </source>
</evidence>
<dbReference type="NCBIfam" id="NF000768">
    <property type="entry name" value="PRK00051.1"/>
    <property type="match status" value="1"/>
</dbReference>
<dbReference type="GO" id="GO:0004636">
    <property type="term" value="F:phosphoribosyl-ATP diphosphatase activity"/>
    <property type="evidence" value="ECO:0007669"/>
    <property type="project" value="UniProtKB-EC"/>
</dbReference>
<dbReference type="SUPFAM" id="SSF141734">
    <property type="entry name" value="HisI-like"/>
    <property type="match status" value="1"/>
</dbReference>
<gene>
    <name evidence="11 13" type="primary">hisI</name>
    <name evidence="13" type="ORF">KL86DES1_21254</name>
</gene>
<dbReference type="HAMAP" id="MF_01021">
    <property type="entry name" value="HisI"/>
    <property type="match status" value="1"/>
</dbReference>
<organism evidence="13">
    <name type="scientific">uncultured Desulfovibrio sp</name>
    <dbReference type="NCBI Taxonomy" id="167968"/>
    <lineage>
        <taxon>Bacteria</taxon>
        <taxon>Pseudomonadati</taxon>
        <taxon>Thermodesulfobacteriota</taxon>
        <taxon>Desulfovibrionia</taxon>
        <taxon>Desulfovibrionales</taxon>
        <taxon>Desulfovibrionaceae</taxon>
        <taxon>Desulfovibrio</taxon>
        <taxon>environmental samples</taxon>
    </lineage>
</organism>
<dbReference type="PANTHER" id="PTHR42945">
    <property type="entry name" value="HISTIDINE BIOSYNTHESIS BIFUNCTIONAL PROTEIN"/>
    <property type="match status" value="1"/>
</dbReference>
<evidence type="ECO:0000256" key="9">
    <source>
        <dbReference type="ARBA" id="ARBA00022801"/>
    </source>
</evidence>
<keyword evidence="8 11" id="KW-0028">Amino-acid biosynthesis</keyword>
<dbReference type="EC" id="3.5.4.19" evidence="11"/>
<dbReference type="InterPro" id="IPR038019">
    <property type="entry name" value="PRib_AMP_CycHydrolase_sf"/>
</dbReference>
<dbReference type="GO" id="GO:0004635">
    <property type="term" value="F:phosphoribosyl-AMP cyclohydrolase activity"/>
    <property type="evidence" value="ECO:0007669"/>
    <property type="project" value="UniProtKB-UniRule"/>
</dbReference>
<feature type="binding site" evidence="11">
    <location>
        <position position="86"/>
    </location>
    <ligand>
        <name>Mg(2+)</name>
        <dbReference type="ChEBI" id="CHEBI:18420"/>
    </ligand>
</feature>
<sequence length="138" mass="15250">MKAPEQTPAALPGADFAPDFSKGLLPAIAQDHATGEVLMLAYMNEEAWRKTLETGEAHYWSRSRKELWHKGGTSGHVQKVCALRLDCDNDTVLLLVEQVGGAACHTGRRTCFYREWKDGAANLCAPMVFDPEKVYGVK</sequence>
<dbReference type="GO" id="GO:0005737">
    <property type="term" value="C:cytoplasm"/>
    <property type="evidence" value="ECO:0007669"/>
    <property type="project" value="UniProtKB-SubCell"/>
</dbReference>
<dbReference type="UniPathway" id="UPA00031">
    <property type="reaction ID" value="UER00008"/>
</dbReference>
<keyword evidence="9 11" id="KW-0378">Hydrolase</keyword>
<keyword evidence="11" id="KW-0460">Magnesium</keyword>
<evidence type="ECO:0000259" key="12">
    <source>
        <dbReference type="Pfam" id="PF01502"/>
    </source>
</evidence>
<feature type="binding site" evidence="11">
    <location>
        <position position="104"/>
    </location>
    <ligand>
        <name>Zn(2+)</name>
        <dbReference type="ChEBI" id="CHEBI:29105"/>
        <note>ligand shared between dimeric partners</note>
    </ligand>
</feature>
<dbReference type="AlphaFoldDB" id="A0A212L712"/>
<proteinExistence type="inferred from homology"/>
<comment type="pathway">
    <text evidence="3 11">Amino-acid biosynthesis; L-histidine biosynthesis; L-histidine from 5-phospho-alpha-D-ribose 1-diphosphate: step 3/9.</text>
</comment>